<protein>
    <submittedName>
        <fullName evidence="1">Uncharacterized protein</fullName>
    </submittedName>
</protein>
<keyword evidence="2" id="KW-1185">Reference proteome</keyword>
<organism evidence="1 2">
    <name type="scientific">Glonium stellatum</name>
    <dbReference type="NCBI Taxonomy" id="574774"/>
    <lineage>
        <taxon>Eukaryota</taxon>
        <taxon>Fungi</taxon>
        <taxon>Dikarya</taxon>
        <taxon>Ascomycota</taxon>
        <taxon>Pezizomycotina</taxon>
        <taxon>Dothideomycetes</taxon>
        <taxon>Pleosporomycetidae</taxon>
        <taxon>Gloniales</taxon>
        <taxon>Gloniaceae</taxon>
        <taxon>Glonium</taxon>
    </lineage>
</organism>
<name>A0A8E2EX99_9PEZI</name>
<dbReference type="EMBL" id="KV750035">
    <property type="protein sequence ID" value="OCL06556.1"/>
    <property type="molecule type" value="Genomic_DNA"/>
</dbReference>
<dbReference type="Proteomes" id="UP000250140">
    <property type="component" value="Unassembled WGS sequence"/>
</dbReference>
<dbReference type="AlphaFoldDB" id="A0A8E2EX99"/>
<accession>A0A8E2EX99</accession>
<proteinExistence type="predicted"/>
<evidence type="ECO:0000313" key="1">
    <source>
        <dbReference type="EMBL" id="OCL06556.1"/>
    </source>
</evidence>
<sequence length="126" mass="14818">MNSTDTPVIVTTVILSSPSDWDEWIEVIKSIAMVGKVWKYVDPYTKREDLPSDGDEKETFRILQEEYKEDRDLYENQQLAINLLRIQIQSSVSRTSLIHTFNCDTTYDMLVSLKQRFNSRYRPTSM</sequence>
<reference evidence="1 2" key="1">
    <citation type="journal article" date="2016" name="Nat. Commun.">
        <title>Ectomycorrhizal ecology is imprinted in the genome of the dominant symbiotic fungus Cenococcum geophilum.</title>
        <authorList>
            <consortium name="DOE Joint Genome Institute"/>
            <person name="Peter M."/>
            <person name="Kohler A."/>
            <person name="Ohm R.A."/>
            <person name="Kuo A."/>
            <person name="Krutzmann J."/>
            <person name="Morin E."/>
            <person name="Arend M."/>
            <person name="Barry K.W."/>
            <person name="Binder M."/>
            <person name="Choi C."/>
            <person name="Clum A."/>
            <person name="Copeland A."/>
            <person name="Grisel N."/>
            <person name="Haridas S."/>
            <person name="Kipfer T."/>
            <person name="LaButti K."/>
            <person name="Lindquist E."/>
            <person name="Lipzen A."/>
            <person name="Maire R."/>
            <person name="Meier B."/>
            <person name="Mihaltcheva S."/>
            <person name="Molinier V."/>
            <person name="Murat C."/>
            <person name="Poggeler S."/>
            <person name="Quandt C.A."/>
            <person name="Sperisen C."/>
            <person name="Tritt A."/>
            <person name="Tisserant E."/>
            <person name="Crous P.W."/>
            <person name="Henrissat B."/>
            <person name="Nehls U."/>
            <person name="Egli S."/>
            <person name="Spatafora J.W."/>
            <person name="Grigoriev I.V."/>
            <person name="Martin F.M."/>
        </authorList>
    </citation>
    <scope>NUCLEOTIDE SEQUENCE [LARGE SCALE GENOMIC DNA]</scope>
    <source>
        <strain evidence="1 2">CBS 207.34</strain>
    </source>
</reference>
<evidence type="ECO:0000313" key="2">
    <source>
        <dbReference type="Proteomes" id="UP000250140"/>
    </source>
</evidence>
<gene>
    <name evidence="1" type="ORF">AOQ84DRAFT_390115</name>
</gene>
<dbReference type="OrthoDB" id="3775406at2759"/>